<dbReference type="GO" id="GO:0016740">
    <property type="term" value="F:transferase activity"/>
    <property type="evidence" value="ECO:0007669"/>
    <property type="project" value="UniProtKB-KW"/>
</dbReference>
<dbReference type="CDD" id="cd04186">
    <property type="entry name" value="GT_2_like_c"/>
    <property type="match status" value="1"/>
</dbReference>
<sequence>MDYEIIVVDSMSTIQTRNVVSEEFKGVRLLPYQGNIGYTFGVNEGIRNARGDFFLILNPDIVPLENSIEKMVEYLKSHPDVGLLGPRLLNFDGTVQDSCFRFYTVWTILYRRTFLGYLPWGRKHLRNFSLKDSNLLTATDANWLMGSALMAGRKAVEKVGLMDEKLFLYFSEVDWARRFWENGYKVVYYPEAEMYHYHQRGSKGRFAALDLFLKKEARWHLKDAFGYFKKYWSKPWPV</sequence>
<evidence type="ECO:0000313" key="2">
    <source>
        <dbReference type="EMBL" id="KKT82438.1"/>
    </source>
</evidence>
<organism evidence="2 3">
    <name type="scientific">Candidatus Yanofskybacteria bacterium GW2011_GWA2_44_9</name>
    <dbReference type="NCBI Taxonomy" id="1619025"/>
    <lineage>
        <taxon>Bacteria</taxon>
        <taxon>Candidatus Yanofskyibacteriota</taxon>
    </lineage>
</organism>
<evidence type="ECO:0000259" key="1">
    <source>
        <dbReference type="Pfam" id="PF00535"/>
    </source>
</evidence>
<dbReference type="EMBL" id="LCJR01000006">
    <property type="protein sequence ID" value="KKT82438.1"/>
    <property type="molecule type" value="Genomic_DNA"/>
</dbReference>
<dbReference type="InterPro" id="IPR029044">
    <property type="entry name" value="Nucleotide-diphossugar_trans"/>
</dbReference>
<keyword evidence="2" id="KW-0808">Transferase</keyword>
<proteinExistence type="predicted"/>
<dbReference type="Gene3D" id="3.90.550.10">
    <property type="entry name" value="Spore Coat Polysaccharide Biosynthesis Protein SpsA, Chain A"/>
    <property type="match status" value="1"/>
</dbReference>
<dbReference type="Proteomes" id="UP000034032">
    <property type="component" value="Unassembled WGS sequence"/>
</dbReference>
<gene>
    <name evidence="2" type="ORF">UW79_C0006G0016</name>
</gene>
<evidence type="ECO:0000313" key="3">
    <source>
        <dbReference type="Proteomes" id="UP000034032"/>
    </source>
</evidence>
<dbReference type="AlphaFoldDB" id="A0A0G1KFW0"/>
<dbReference type="SUPFAM" id="SSF53448">
    <property type="entry name" value="Nucleotide-diphospho-sugar transferases"/>
    <property type="match status" value="1"/>
</dbReference>
<comment type="caution">
    <text evidence="2">The sequence shown here is derived from an EMBL/GenBank/DDBJ whole genome shotgun (WGS) entry which is preliminary data.</text>
</comment>
<dbReference type="PANTHER" id="PTHR43179:SF7">
    <property type="entry name" value="RHAMNOSYLTRANSFERASE WBBL"/>
    <property type="match status" value="1"/>
</dbReference>
<dbReference type="InterPro" id="IPR001173">
    <property type="entry name" value="Glyco_trans_2-like"/>
</dbReference>
<accession>A0A0G1KFW0</accession>
<protein>
    <submittedName>
        <fullName evidence="2">Glycosyltransferase, group 1 family protein</fullName>
    </submittedName>
</protein>
<dbReference type="PANTHER" id="PTHR43179">
    <property type="entry name" value="RHAMNOSYLTRANSFERASE WBBL"/>
    <property type="match status" value="1"/>
</dbReference>
<name>A0A0G1KFW0_9BACT</name>
<feature type="domain" description="Glycosyltransferase 2-like" evidence="1">
    <location>
        <begin position="2"/>
        <end position="103"/>
    </location>
</feature>
<dbReference type="Pfam" id="PF00535">
    <property type="entry name" value="Glycos_transf_2"/>
    <property type="match status" value="1"/>
</dbReference>
<reference evidence="2 3" key="1">
    <citation type="journal article" date="2015" name="Nature">
        <title>rRNA introns, odd ribosomes, and small enigmatic genomes across a large radiation of phyla.</title>
        <authorList>
            <person name="Brown C.T."/>
            <person name="Hug L.A."/>
            <person name="Thomas B.C."/>
            <person name="Sharon I."/>
            <person name="Castelle C.J."/>
            <person name="Singh A."/>
            <person name="Wilkins M.J."/>
            <person name="Williams K.H."/>
            <person name="Banfield J.F."/>
        </authorList>
    </citation>
    <scope>NUCLEOTIDE SEQUENCE [LARGE SCALE GENOMIC DNA]</scope>
</reference>